<accession>A0ABP3Y709</accession>
<sequence length="159" mass="18277">MSLVKFENIEKALDKVDSLDDASVEKLSETYTLAQTELVNYIMQATLEYENEDLGPYIIYYFCIAMESFQQAGIELDRITDDMIDGFHDEFMDVLEEYTREEDPQILDTYINQPNLLAFLAEELDGEDEDGEELDIETSSQLFIVLSAMTGLLNRAIKK</sequence>
<name>A0ABP3Y709_9FLAO</name>
<dbReference type="RefSeq" id="WP_343788631.1">
    <property type="nucleotide sequence ID" value="NZ_BAAAFH010000022.1"/>
</dbReference>
<organism evidence="1 2">
    <name type="scientific">Wandonia haliotis</name>
    <dbReference type="NCBI Taxonomy" id="574963"/>
    <lineage>
        <taxon>Bacteria</taxon>
        <taxon>Pseudomonadati</taxon>
        <taxon>Bacteroidota</taxon>
        <taxon>Flavobacteriia</taxon>
        <taxon>Flavobacteriales</taxon>
        <taxon>Crocinitomicaceae</taxon>
        <taxon>Wandonia</taxon>
    </lineage>
</organism>
<keyword evidence="2" id="KW-1185">Reference proteome</keyword>
<protein>
    <submittedName>
        <fullName evidence="1">Uncharacterized protein</fullName>
    </submittedName>
</protein>
<dbReference type="EMBL" id="BAAAFH010000022">
    <property type="protein sequence ID" value="GAA0876231.1"/>
    <property type="molecule type" value="Genomic_DNA"/>
</dbReference>
<evidence type="ECO:0000313" key="1">
    <source>
        <dbReference type="EMBL" id="GAA0876231.1"/>
    </source>
</evidence>
<dbReference type="Proteomes" id="UP001501126">
    <property type="component" value="Unassembled WGS sequence"/>
</dbReference>
<comment type="caution">
    <text evidence="1">The sequence shown here is derived from an EMBL/GenBank/DDBJ whole genome shotgun (WGS) entry which is preliminary data.</text>
</comment>
<proteinExistence type="predicted"/>
<evidence type="ECO:0000313" key="2">
    <source>
        <dbReference type="Proteomes" id="UP001501126"/>
    </source>
</evidence>
<reference evidence="2" key="1">
    <citation type="journal article" date="2019" name="Int. J. Syst. Evol. Microbiol.">
        <title>The Global Catalogue of Microorganisms (GCM) 10K type strain sequencing project: providing services to taxonomists for standard genome sequencing and annotation.</title>
        <authorList>
            <consortium name="The Broad Institute Genomics Platform"/>
            <consortium name="The Broad Institute Genome Sequencing Center for Infectious Disease"/>
            <person name="Wu L."/>
            <person name="Ma J."/>
        </authorList>
    </citation>
    <scope>NUCLEOTIDE SEQUENCE [LARGE SCALE GENOMIC DNA]</scope>
    <source>
        <strain evidence="2">JCM 16083</strain>
    </source>
</reference>
<gene>
    <name evidence="1" type="ORF">GCM10009118_26410</name>
</gene>